<organism evidence="3 4">
    <name type="scientific">Streptomyces oceani</name>
    <dbReference type="NCBI Taxonomy" id="1075402"/>
    <lineage>
        <taxon>Bacteria</taxon>
        <taxon>Bacillati</taxon>
        <taxon>Actinomycetota</taxon>
        <taxon>Actinomycetes</taxon>
        <taxon>Kitasatosporales</taxon>
        <taxon>Streptomycetaceae</taxon>
        <taxon>Streptomyces</taxon>
    </lineage>
</organism>
<feature type="compositionally biased region" description="Gly residues" evidence="1">
    <location>
        <begin position="108"/>
        <end position="123"/>
    </location>
</feature>
<reference evidence="3 4" key="1">
    <citation type="journal article" date="2016" name="Front. Microbiol.">
        <title>Comparative Genomics Analysis of Streptomyces Species Reveals Their Adaptation to the Marine Environment and Their Diversity at the Genomic Level.</title>
        <authorList>
            <person name="Tian X."/>
            <person name="Zhang Z."/>
            <person name="Yang T."/>
            <person name="Chen M."/>
            <person name="Li J."/>
            <person name="Chen F."/>
            <person name="Yang J."/>
            <person name="Li W."/>
            <person name="Zhang B."/>
            <person name="Zhang Z."/>
            <person name="Wu J."/>
            <person name="Zhang C."/>
            <person name="Long L."/>
            <person name="Xiao J."/>
        </authorList>
    </citation>
    <scope>NUCLEOTIDE SEQUENCE [LARGE SCALE GENOMIC DNA]</scope>
    <source>
        <strain evidence="3 4">SCSIO 02100</strain>
    </source>
</reference>
<dbReference type="EMBL" id="LJGU01000122">
    <property type="protein sequence ID" value="OEV03209.1"/>
    <property type="molecule type" value="Genomic_DNA"/>
</dbReference>
<evidence type="ECO:0000313" key="4">
    <source>
        <dbReference type="Proteomes" id="UP000176101"/>
    </source>
</evidence>
<keyword evidence="4" id="KW-1185">Reference proteome</keyword>
<proteinExistence type="predicted"/>
<keyword evidence="2" id="KW-1133">Transmembrane helix</keyword>
<evidence type="ECO:0000256" key="1">
    <source>
        <dbReference type="SAM" id="MobiDB-lite"/>
    </source>
</evidence>
<gene>
    <name evidence="3" type="ORF">AN216_12765</name>
</gene>
<dbReference type="RefSeq" id="WP_070196775.1">
    <property type="nucleotide sequence ID" value="NZ_LJGU01000122.1"/>
</dbReference>
<dbReference type="Proteomes" id="UP000176101">
    <property type="component" value="Unassembled WGS sequence"/>
</dbReference>
<dbReference type="Pfam" id="PF20087">
    <property type="entry name" value="DUF6479"/>
    <property type="match status" value="1"/>
</dbReference>
<feature type="compositionally biased region" description="Basic and acidic residues" evidence="1">
    <location>
        <begin position="55"/>
        <end position="76"/>
    </location>
</feature>
<dbReference type="PATRIC" id="fig|1075402.3.peg.2766"/>
<keyword evidence="2" id="KW-0812">Transmembrane</keyword>
<evidence type="ECO:0008006" key="5">
    <source>
        <dbReference type="Google" id="ProtNLM"/>
    </source>
</evidence>
<dbReference type="InterPro" id="IPR045513">
    <property type="entry name" value="DUF6479"/>
</dbReference>
<name>A0A1E7KH01_9ACTN</name>
<evidence type="ECO:0000313" key="3">
    <source>
        <dbReference type="EMBL" id="OEV03209.1"/>
    </source>
</evidence>
<dbReference type="AlphaFoldDB" id="A0A1E7KH01"/>
<comment type="caution">
    <text evidence="3">The sequence shown here is derived from an EMBL/GenBank/DDBJ whole genome shotgun (WGS) entry which is preliminary data.</text>
</comment>
<accession>A0A1E7KH01</accession>
<dbReference type="OrthoDB" id="4331663at2"/>
<sequence length="123" mass="13095">MDTVQIPLAVARDFLVGLAPLILGLVIVAALILAVAYGMRLRQRGDARASQAAPPHEHHPEDYDPEVRAPAEMPHDGKRRLPHELKDHGNTGTESGGTEAEPPRWNEGGSGSFGSGGPGGRHR</sequence>
<evidence type="ECO:0000256" key="2">
    <source>
        <dbReference type="SAM" id="Phobius"/>
    </source>
</evidence>
<keyword evidence="2" id="KW-0472">Membrane</keyword>
<feature type="transmembrane region" description="Helical" evidence="2">
    <location>
        <begin position="14"/>
        <end position="38"/>
    </location>
</feature>
<feature type="region of interest" description="Disordered" evidence="1">
    <location>
        <begin position="43"/>
        <end position="123"/>
    </location>
</feature>
<protein>
    <recommendedName>
        <fullName evidence="5">Secreted protein</fullName>
    </recommendedName>
</protein>